<sequence length="243" mass="27870">MDNRLGGNNTQQRLIGGQTAPQSAPRRESGDVFVANVGEKRYLWTARAFAIITAISLCCNVVLLLAIAQVMPLFRIEPFLLTFQSKSEQVYNIMPVRGNLTDEKAITEVFVREYVLQRSSFDRDIPEMEARWMPGGPIQEMSSPAVYQEFLNKTAKRAIDLIRSRSLQRNVRILTVNELGQGLWQVEYETQDMYPDSTAPEINYWTASLRVSYRRKSVKYGERLNNPVGFTVDRYSLTFNKVK</sequence>
<evidence type="ECO:0000256" key="6">
    <source>
        <dbReference type="SAM" id="Phobius"/>
    </source>
</evidence>
<dbReference type="Pfam" id="PF04335">
    <property type="entry name" value="VirB8"/>
    <property type="match status" value="1"/>
</dbReference>
<evidence type="ECO:0000256" key="4">
    <source>
        <dbReference type="ARBA" id="ARBA00023136"/>
    </source>
</evidence>
<evidence type="ECO:0000313" key="8">
    <source>
        <dbReference type="EMBL" id="HIU53522.1"/>
    </source>
</evidence>
<dbReference type="GO" id="GO:0016020">
    <property type="term" value="C:membrane"/>
    <property type="evidence" value="ECO:0007669"/>
    <property type="project" value="UniProtKB-SubCell"/>
</dbReference>
<keyword evidence="2 6" id="KW-0812">Transmembrane</keyword>
<name>A0A9D1M4P5_9PROT</name>
<dbReference type="InterPro" id="IPR032710">
    <property type="entry name" value="NTF2-like_dom_sf"/>
</dbReference>
<reference evidence="8" key="2">
    <citation type="journal article" date="2021" name="PeerJ">
        <title>Extensive microbial diversity within the chicken gut microbiome revealed by metagenomics and culture.</title>
        <authorList>
            <person name="Gilroy R."/>
            <person name="Ravi A."/>
            <person name="Getino M."/>
            <person name="Pursley I."/>
            <person name="Horton D.L."/>
            <person name="Alikhan N.F."/>
            <person name="Baker D."/>
            <person name="Gharbi K."/>
            <person name="Hall N."/>
            <person name="Watson M."/>
            <person name="Adriaenssens E.M."/>
            <person name="Foster-Nyarko E."/>
            <person name="Jarju S."/>
            <person name="Secka A."/>
            <person name="Antonio M."/>
            <person name="Oren A."/>
            <person name="Chaudhuri R.R."/>
            <person name="La Ragione R."/>
            <person name="Hildebrand F."/>
            <person name="Pallen M.J."/>
        </authorList>
    </citation>
    <scope>NUCLEOTIDE SEQUENCE</scope>
    <source>
        <strain evidence="8">ChiW3-316</strain>
    </source>
</reference>
<keyword evidence="3 6" id="KW-1133">Transmembrane helix</keyword>
<dbReference type="AlphaFoldDB" id="A0A9D1M4P5"/>
<feature type="region of interest" description="Disordered" evidence="5">
    <location>
        <begin position="1"/>
        <end position="27"/>
    </location>
</feature>
<dbReference type="SUPFAM" id="SSF54427">
    <property type="entry name" value="NTF2-like"/>
    <property type="match status" value="1"/>
</dbReference>
<evidence type="ECO:0000256" key="2">
    <source>
        <dbReference type="ARBA" id="ARBA00022692"/>
    </source>
</evidence>
<feature type="domain" description="Bacterial virulence protein VirB8" evidence="7">
    <location>
        <begin position="46"/>
        <end position="237"/>
    </location>
</feature>
<feature type="compositionally biased region" description="Polar residues" evidence="5">
    <location>
        <begin position="1"/>
        <end position="13"/>
    </location>
</feature>
<organism evidence="8 9">
    <name type="scientific">Candidatus Scatocola faecipullorum</name>
    <dbReference type="NCBI Taxonomy" id="2840917"/>
    <lineage>
        <taxon>Bacteria</taxon>
        <taxon>Pseudomonadati</taxon>
        <taxon>Pseudomonadota</taxon>
        <taxon>Alphaproteobacteria</taxon>
        <taxon>Rhodospirillales</taxon>
        <taxon>Rhodospirillaceae</taxon>
        <taxon>Rhodospirillaceae incertae sedis</taxon>
        <taxon>Candidatus Scatocola</taxon>
    </lineage>
</organism>
<keyword evidence="4 6" id="KW-0472">Membrane</keyword>
<comment type="caution">
    <text evidence="8">The sequence shown here is derived from an EMBL/GenBank/DDBJ whole genome shotgun (WGS) entry which is preliminary data.</text>
</comment>
<feature type="transmembrane region" description="Helical" evidence="6">
    <location>
        <begin position="48"/>
        <end position="68"/>
    </location>
</feature>
<dbReference type="CDD" id="cd16424">
    <property type="entry name" value="VirB8"/>
    <property type="match status" value="1"/>
</dbReference>
<reference evidence="8" key="1">
    <citation type="submission" date="2020-10" db="EMBL/GenBank/DDBJ databases">
        <authorList>
            <person name="Gilroy R."/>
        </authorList>
    </citation>
    <scope>NUCLEOTIDE SEQUENCE</scope>
    <source>
        <strain evidence="8">ChiW3-316</strain>
    </source>
</reference>
<evidence type="ECO:0000313" key="9">
    <source>
        <dbReference type="Proteomes" id="UP000824107"/>
    </source>
</evidence>
<accession>A0A9D1M4P5</accession>
<dbReference type="Gene3D" id="3.10.450.230">
    <property type="entry name" value="VirB8 protein"/>
    <property type="match status" value="1"/>
</dbReference>
<evidence type="ECO:0000259" key="7">
    <source>
        <dbReference type="Pfam" id="PF04335"/>
    </source>
</evidence>
<evidence type="ECO:0000256" key="1">
    <source>
        <dbReference type="ARBA" id="ARBA00004167"/>
    </source>
</evidence>
<dbReference type="EMBL" id="DVNC01000036">
    <property type="protein sequence ID" value="HIU53522.1"/>
    <property type="molecule type" value="Genomic_DNA"/>
</dbReference>
<evidence type="ECO:0000256" key="5">
    <source>
        <dbReference type="SAM" id="MobiDB-lite"/>
    </source>
</evidence>
<protein>
    <submittedName>
        <fullName evidence="8">Type IV secretion system protein</fullName>
    </submittedName>
</protein>
<dbReference type="Proteomes" id="UP000824107">
    <property type="component" value="Unassembled WGS sequence"/>
</dbReference>
<gene>
    <name evidence="8" type="ORF">IAD20_05520</name>
</gene>
<proteinExistence type="predicted"/>
<evidence type="ECO:0000256" key="3">
    <source>
        <dbReference type="ARBA" id="ARBA00022989"/>
    </source>
</evidence>
<comment type="subcellular location">
    <subcellularLocation>
        <location evidence="1">Membrane</location>
        <topology evidence="1">Single-pass membrane protein</topology>
    </subcellularLocation>
</comment>
<dbReference type="InterPro" id="IPR007430">
    <property type="entry name" value="VirB8"/>
</dbReference>